<proteinExistence type="predicted"/>
<evidence type="ECO:0000313" key="4">
    <source>
        <dbReference type="Proteomes" id="UP000008783"/>
    </source>
</evidence>
<dbReference type="Proteomes" id="UP000008783">
    <property type="component" value="Unassembled WGS sequence"/>
</dbReference>
<dbReference type="EMBL" id="DS178275">
    <property type="protein sequence ID" value="EFP80438.1"/>
    <property type="molecule type" value="Genomic_DNA"/>
</dbReference>
<dbReference type="GeneID" id="10539447"/>
<dbReference type="GO" id="GO:0008270">
    <property type="term" value="F:zinc ion binding"/>
    <property type="evidence" value="ECO:0007669"/>
    <property type="project" value="InterPro"/>
</dbReference>
<reference key="1">
    <citation type="submission" date="2007-01" db="EMBL/GenBank/DDBJ databases">
        <title>The Genome Sequence of Puccinia graminis f. sp. tritici Strain CRL 75-36-700-3.</title>
        <authorList>
            <consortium name="The Broad Institute Genome Sequencing Platform"/>
            <person name="Birren B."/>
            <person name="Lander E."/>
            <person name="Galagan J."/>
            <person name="Nusbaum C."/>
            <person name="Devon K."/>
            <person name="Cuomo C."/>
            <person name="Jaffe D."/>
            <person name="Butler J."/>
            <person name="Alvarez P."/>
            <person name="Gnerre S."/>
            <person name="Grabherr M."/>
            <person name="Mauceli E."/>
            <person name="Brockman W."/>
            <person name="Young S."/>
            <person name="LaButti K."/>
            <person name="Sykes S."/>
            <person name="DeCaprio D."/>
            <person name="Crawford M."/>
            <person name="Koehrsen M."/>
            <person name="Engels R."/>
            <person name="Montgomery P."/>
            <person name="Pearson M."/>
            <person name="Howarth C."/>
            <person name="Larson L."/>
            <person name="White J."/>
            <person name="Zeng Q."/>
            <person name="Kodira C."/>
            <person name="Yandava C."/>
            <person name="Alvarado L."/>
            <person name="O'Leary S."/>
            <person name="Szabo L."/>
            <person name="Dean R."/>
            <person name="Schein J."/>
        </authorList>
    </citation>
    <scope>NUCLEOTIDE SEQUENCE</scope>
    <source>
        <strain>CRL 75-36-700-3</strain>
    </source>
</reference>
<dbReference type="GO" id="GO:0003676">
    <property type="term" value="F:nucleic acid binding"/>
    <property type="evidence" value="ECO:0007669"/>
    <property type="project" value="InterPro"/>
</dbReference>
<dbReference type="OMA" id="MAANPWG"/>
<dbReference type="HOGENOM" id="CLU_028755_1_0_1"/>
<evidence type="ECO:0008006" key="5">
    <source>
        <dbReference type="Google" id="ProtNLM"/>
    </source>
</evidence>
<keyword evidence="1" id="KW-0507">mRNA processing</keyword>
<dbReference type="RefSeq" id="XP_003324857.1">
    <property type="nucleotide sequence ID" value="XM_003324809.1"/>
</dbReference>
<evidence type="ECO:0000256" key="1">
    <source>
        <dbReference type="ARBA" id="ARBA00022664"/>
    </source>
</evidence>
<sequence length="444" mass="48675">MSQSTVTADVTPKNKFLQQPGIYKQDVDHLSADGSNFEKWKRGLNRVILLTLGHPNFFDKAENYTKLSDQEQTCLLYFIQITIHDELASLVHQHTKGTAAYDAIQTNFQGTVRFRQMELIDKLLEFKISGPNTEPSQIPGLFNKIFDVFSGLHKVGAGLTPLVESLILQAIVPPPSTMSRSQLFQNISLQLGTKPDVSARDIQTILTSAYGESLRFDTTTSQNVSVFRTWPNQPNNSNPWNTAPGSNFNSWGTTNQQQPRNPRRNPVPQSQQSFSPQSTNNNRGRQQNVGRPGHPTLDDIAAAINNIRRGNRGPSDNNLLASNPCLYCGAMGHWRLSCPILRRDANLQQPEPPLQGRPASGFARQAAPPNDPPTRPNQNPAIRLAVGADATGPAGAGTVLDSGATHHVSGSFHNFSNLLSLHPPMKLNLASSTGLMTRMPIVDA</sequence>
<accession>E3K864</accession>
<name>E3K864_PUCGT</name>
<feature type="compositionally biased region" description="Low complexity" evidence="2">
    <location>
        <begin position="230"/>
        <end position="241"/>
    </location>
</feature>
<feature type="compositionally biased region" description="Polar residues" evidence="2">
    <location>
        <begin position="243"/>
        <end position="254"/>
    </location>
</feature>
<dbReference type="KEGG" id="pgr:PGTG_06394"/>
<dbReference type="InParanoid" id="E3K864"/>
<dbReference type="OrthoDB" id="2512817at2759"/>
<protein>
    <recommendedName>
        <fullName evidence="5">CCHC-type domain-containing protein</fullName>
    </recommendedName>
</protein>
<feature type="compositionally biased region" description="Low complexity" evidence="2">
    <location>
        <begin position="255"/>
        <end position="291"/>
    </location>
</feature>
<gene>
    <name evidence="3" type="ORF">PGTG_06394</name>
</gene>
<evidence type="ECO:0000313" key="3">
    <source>
        <dbReference type="EMBL" id="EFP80438.1"/>
    </source>
</evidence>
<evidence type="ECO:0000256" key="2">
    <source>
        <dbReference type="SAM" id="MobiDB-lite"/>
    </source>
</evidence>
<dbReference type="AlphaFoldDB" id="E3K864"/>
<dbReference type="InterPro" id="IPR036875">
    <property type="entry name" value="Znf_CCHC_sf"/>
</dbReference>
<dbReference type="GO" id="GO:0006397">
    <property type="term" value="P:mRNA processing"/>
    <property type="evidence" value="ECO:0007669"/>
    <property type="project" value="UniProtKB-KW"/>
</dbReference>
<keyword evidence="4" id="KW-1185">Reference proteome</keyword>
<organism evidence="3 4">
    <name type="scientific">Puccinia graminis f. sp. tritici (strain CRL 75-36-700-3 / race SCCL)</name>
    <name type="common">Black stem rust fungus</name>
    <dbReference type="NCBI Taxonomy" id="418459"/>
    <lineage>
        <taxon>Eukaryota</taxon>
        <taxon>Fungi</taxon>
        <taxon>Dikarya</taxon>
        <taxon>Basidiomycota</taxon>
        <taxon>Pucciniomycotina</taxon>
        <taxon>Pucciniomycetes</taxon>
        <taxon>Pucciniales</taxon>
        <taxon>Pucciniaceae</taxon>
        <taxon>Puccinia</taxon>
    </lineage>
</organism>
<feature type="region of interest" description="Disordered" evidence="2">
    <location>
        <begin position="348"/>
        <end position="379"/>
    </location>
</feature>
<reference evidence="4" key="2">
    <citation type="journal article" date="2011" name="Proc. Natl. Acad. Sci. U.S.A.">
        <title>Obligate biotrophy features unraveled by the genomic analysis of rust fungi.</title>
        <authorList>
            <person name="Duplessis S."/>
            <person name="Cuomo C.A."/>
            <person name="Lin Y.-C."/>
            <person name="Aerts A."/>
            <person name="Tisserant E."/>
            <person name="Veneault-Fourrey C."/>
            <person name="Joly D.L."/>
            <person name="Hacquard S."/>
            <person name="Amselem J."/>
            <person name="Cantarel B.L."/>
            <person name="Chiu R."/>
            <person name="Coutinho P.M."/>
            <person name="Feau N."/>
            <person name="Field M."/>
            <person name="Frey P."/>
            <person name="Gelhaye E."/>
            <person name="Goldberg J."/>
            <person name="Grabherr M.G."/>
            <person name="Kodira C.D."/>
            <person name="Kohler A."/>
            <person name="Kuees U."/>
            <person name="Lindquist E.A."/>
            <person name="Lucas S.M."/>
            <person name="Mago R."/>
            <person name="Mauceli E."/>
            <person name="Morin E."/>
            <person name="Murat C."/>
            <person name="Pangilinan J.L."/>
            <person name="Park R."/>
            <person name="Pearson M."/>
            <person name="Quesneville H."/>
            <person name="Rouhier N."/>
            <person name="Sakthikumar S."/>
            <person name="Salamov A.A."/>
            <person name="Schmutz J."/>
            <person name="Selles B."/>
            <person name="Shapiro H."/>
            <person name="Tanguay P."/>
            <person name="Tuskan G.A."/>
            <person name="Henrissat B."/>
            <person name="Van de Peer Y."/>
            <person name="Rouze P."/>
            <person name="Ellis J.G."/>
            <person name="Dodds P.N."/>
            <person name="Schein J.E."/>
            <person name="Zhong S."/>
            <person name="Hamelin R.C."/>
            <person name="Grigoriev I.V."/>
            <person name="Szabo L.J."/>
            <person name="Martin F."/>
        </authorList>
    </citation>
    <scope>NUCLEOTIDE SEQUENCE [LARGE SCALE GENOMIC DNA]</scope>
    <source>
        <strain evidence="4">CRL 75-36-700-3 / race SCCL</strain>
    </source>
</reference>
<dbReference type="VEuPathDB" id="FungiDB:PGTG_06394"/>
<dbReference type="SUPFAM" id="SSF57756">
    <property type="entry name" value="Retrovirus zinc finger-like domains"/>
    <property type="match status" value="1"/>
</dbReference>
<feature type="region of interest" description="Disordered" evidence="2">
    <location>
        <begin position="227"/>
        <end position="297"/>
    </location>
</feature>